<accession>A0A232F644</accession>
<evidence type="ECO:0000256" key="3">
    <source>
        <dbReference type="ARBA" id="ARBA00022448"/>
    </source>
</evidence>
<comment type="subcellular location">
    <subcellularLocation>
        <location evidence="1">Endosome</location>
    </subcellularLocation>
</comment>
<gene>
    <name evidence="7" type="ORF">TSAR_003863</name>
</gene>
<evidence type="ECO:0008006" key="9">
    <source>
        <dbReference type="Google" id="ProtNLM"/>
    </source>
</evidence>
<feature type="region of interest" description="Disordered" evidence="6">
    <location>
        <begin position="41"/>
        <end position="70"/>
    </location>
</feature>
<dbReference type="AlphaFoldDB" id="A0A232F644"/>
<name>A0A232F644_9HYME</name>
<evidence type="ECO:0000256" key="4">
    <source>
        <dbReference type="ARBA" id="ARBA00022753"/>
    </source>
</evidence>
<organism evidence="7 8">
    <name type="scientific">Trichomalopsis sarcophagae</name>
    <dbReference type="NCBI Taxonomy" id="543379"/>
    <lineage>
        <taxon>Eukaryota</taxon>
        <taxon>Metazoa</taxon>
        <taxon>Ecdysozoa</taxon>
        <taxon>Arthropoda</taxon>
        <taxon>Hexapoda</taxon>
        <taxon>Insecta</taxon>
        <taxon>Pterygota</taxon>
        <taxon>Neoptera</taxon>
        <taxon>Endopterygota</taxon>
        <taxon>Hymenoptera</taxon>
        <taxon>Apocrita</taxon>
        <taxon>Proctotrupomorpha</taxon>
        <taxon>Chalcidoidea</taxon>
        <taxon>Pteromalidae</taxon>
        <taxon>Pteromalinae</taxon>
        <taxon>Trichomalopsis</taxon>
    </lineage>
</organism>
<dbReference type="OrthoDB" id="1734063at2759"/>
<sequence length="987" mass="112725">MTDYEWFARPVDYETRRRVNLEEANDHPLKPVTVTVMDGRSAIRRGTLRSTTSTSSSTRTPTPTQTTVPVNIGSIVDPLSSHSSLDGSDPLTQFVREEMDPLSKMASDEWDYSANANAVGRKAKDKLDEMVEPWAARKAVVLNKYTTLEKLSIVTSFLPGGEKVIMKVQPSGSLVDKVKTRLEQLDDFEDGSVRQMHGLSQQEYMARIEQLNNELVHAWHSDHRVKALKIAIQCAKLLVDTSVISFYPSKYVLVTDILDIFGKLVYERLKVKAEYIKPGSKMPTSLPDNFTPDMVPENAKETCQNWFYKIASIRELVPRLYVEMAIIKSYSFLTTSEFSTILMRLTRMIRGIGDPLVAVYARCYLCRVGFALKTSDLDFVKENFYDFLYAYKQLFSTSVKGDLLKQNLCLHSYLNLYTPALDWILQVMAATASENLLNEVLLRCKQQPNSALLLNTILTSFKPIYIVSRAMEFVNLIETCQDNGYPQYLLYRSLGECLIKESPPKEDCQHILNTVWKYMKGLNNYTRFMHASEINLFLGEIINQLGPSRAFEHFYPQLQNITEKIVANTQDFDSLLTMDNFLPLIDLFQKESIKVEVCKTVVEGLSKQSSPIVDPIMINALMFIMRIMHDSVSPICMYINTLLDITDVHYSALTVEDEKRQIGQLICGLILRVDHGRDFEKQLNFYVEARAAFHNLDSVHMQLVQCVNRLSVDTRKIVRGHHTRRTSAFVRACAAFCFITIPSLTLVHTRLQLYLLSGQVALLNQCYGQADSCFKAALSLVPEMPKYFDIDGRNKSTEPYLLTYLSNFLSTLLVVPDSPEHGVLYLMRGLLNVVQRYFVEDTAAKSHLYLRVLDLLSTVTQETYPYHVDKVDSNDKLYGSDKKFISEVNKICSKVMEELLNHLKNLGETDQLKKQSALALALFERMILRADLTDSSLSHVAVNLWNLSQKHDTVNSKLRLTTLEYMVRKSQLPQFQHFAEMLKKMSK</sequence>
<reference evidence="7 8" key="1">
    <citation type="journal article" date="2017" name="Curr. Biol.">
        <title>The Evolution of Venom by Co-option of Single-Copy Genes.</title>
        <authorList>
            <person name="Martinson E.O."/>
            <person name="Mrinalini"/>
            <person name="Kelkar Y.D."/>
            <person name="Chang C.H."/>
            <person name="Werren J.H."/>
        </authorList>
    </citation>
    <scope>NUCLEOTIDE SEQUENCE [LARGE SCALE GENOMIC DNA]</scope>
    <source>
        <strain evidence="7 8">Alberta</strain>
        <tissue evidence="7">Whole body</tissue>
    </source>
</reference>
<protein>
    <recommendedName>
        <fullName evidence="9">VPS35 endosomal protein sorting factor-like</fullName>
    </recommendedName>
</protein>
<dbReference type="EMBL" id="NNAY01000889">
    <property type="protein sequence ID" value="OXU26052.1"/>
    <property type="molecule type" value="Genomic_DNA"/>
</dbReference>
<comment type="caution">
    <text evidence="7">The sequence shown here is derived from an EMBL/GenBank/DDBJ whole genome shotgun (WGS) entry which is preliminary data.</text>
</comment>
<dbReference type="GO" id="GO:0015031">
    <property type="term" value="P:protein transport"/>
    <property type="evidence" value="ECO:0007669"/>
    <property type="project" value="UniProtKB-KW"/>
</dbReference>
<evidence type="ECO:0000256" key="6">
    <source>
        <dbReference type="SAM" id="MobiDB-lite"/>
    </source>
</evidence>
<keyword evidence="5" id="KW-0653">Protein transport</keyword>
<dbReference type="InterPro" id="IPR029705">
    <property type="entry name" value="VPS35L"/>
</dbReference>
<feature type="compositionally biased region" description="Low complexity" evidence="6">
    <location>
        <begin position="48"/>
        <end position="67"/>
    </location>
</feature>
<evidence type="ECO:0000256" key="5">
    <source>
        <dbReference type="ARBA" id="ARBA00022927"/>
    </source>
</evidence>
<proteinExistence type="inferred from homology"/>
<dbReference type="PANTHER" id="PTHR13673:SF0">
    <property type="entry name" value="VPS35 ENDOSOMAL PROTEIN-SORTING FACTOR-LIKE"/>
    <property type="match status" value="1"/>
</dbReference>
<dbReference type="GO" id="GO:0032456">
    <property type="term" value="P:endocytic recycling"/>
    <property type="evidence" value="ECO:0007669"/>
    <property type="project" value="InterPro"/>
</dbReference>
<evidence type="ECO:0000256" key="1">
    <source>
        <dbReference type="ARBA" id="ARBA00004177"/>
    </source>
</evidence>
<comment type="similarity">
    <text evidence="2">Belongs to the VPS35L family.</text>
</comment>
<evidence type="ECO:0000256" key="2">
    <source>
        <dbReference type="ARBA" id="ARBA00010704"/>
    </source>
</evidence>
<dbReference type="STRING" id="543379.A0A232F644"/>
<keyword evidence="3" id="KW-0813">Transport</keyword>
<keyword evidence="8" id="KW-1185">Reference proteome</keyword>
<evidence type="ECO:0000313" key="7">
    <source>
        <dbReference type="EMBL" id="OXU26052.1"/>
    </source>
</evidence>
<keyword evidence="4" id="KW-0967">Endosome</keyword>
<dbReference type="GO" id="GO:0005768">
    <property type="term" value="C:endosome"/>
    <property type="evidence" value="ECO:0007669"/>
    <property type="project" value="UniProtKB-SubCell"/>
</dbReference>
<dbReference type="PANTHER" id="PTHR13673">
    <property type="entry name" value="ESOPHAGEAL CANCER ASSOCIATED PROTEIN"/>
    <property type="match status" value="1"/>
</dbReference>
<dbReference type="Proteomes" id="UP000215335">
    <property type="component" value="Unassembled WGS sequence"/>
</dbReference>
<evidence type="ECO:0000313" key="8">
    <source>
        <dbReference type="Proteomes" id="UP000215335"/>
    </source>
</evidence>